<keyword evidence="1" id="KW-1133">Transmembrane helix</keyword>
<dbReference type="Gene3D" id="3.20.20.450">
    <property type="entry name" value="EAL domain"/>
    <property type="match status" value="1"/>
</dbReference>
<evidence type="ECO:0000313" key="4">
    <source>
        <dbReference type="EMBL" id="MFM4891376.1"/>
    </source>
</evidence>
<dbReference type="Proteomes" id="UP001630969">
    <property type="component" value="Unassembled WGS sequence"/>
</dbReference>
<evidence type="ECO:0000256" key="1">
    <source>
        <dbReference type="SAM" id="Phobius"/>
    </source>
</evidence>
<dbReference type="NCBIfam" id="TIGR00254">
    <property type="entry name" value="GGDEF"/>
    <property type="match status" value="1"/>
</dbReference>
<feature type="domain" description="EAL" evidence="2">
    <location>
        <begin position="366"/>
        <end position="621"/>
    </location>
</feature>
<comment type="caution">
    <text evidence="4">The sequence shown here is derived from an EMBL/GenBank/DDBJ whole genome shotgun (WGS) entry which is preliminary data.</text>
</comment>
<evidence type="ECO:0000313" key="5">
    <source>
        <dbReference type="Proteomes" id="UP001630969"/>
    </source>
</evidence>
<dbReference type="Pfam" id="PF00563">
    <property type="entry name" value="EAL"/>
    <property type="match status" value="1"/>
</dbReference>
<evidence type="ECO:0000259" key="2">
    <source>
        <dbReference type="PROSITE" id="PS50883"/>
    </source>
</evidence>
<organism evidence="4 5">
    <name type="scientific">Aeromonas bivalvium</name>
    <dbReference type="NCBI Taxonomy" id="440079"/>
    <lineage>
        <taxon>Bacteria</taxon>
        <taxon>Pseudomonadati</taxon>
        <taxon>Pseudomonadota</taxon>
        <taxon>Gammaproteobacteria</taxon>
        <taxon>Aeromonadales</taxon>
        <taxon>Aeromonadaceae</taxon>
        <taxon>Aeromonas</taxon>
    </lineage>
</organism>
<dbReference type="SMART" id="SM00267">
    <property type="entry name" value="GGDEF"/>
    <property type="match status" value="1"/>
</dbReference>
<dbReference type="InterPro" id="IPR000160">
    <property type="entry name" value="GGDEF_dom"/>
</dbReference>
<dbReference type="InterPro" id="IPR029787">
    <property type="entry name" value="Nucleotide_cyclase"/>
</dbReference>
<dbReference type="Pfam" id="PF00990">
    <property type="entry name" value="GGDEF"/>
    <property type="match status" value="1"/>
</dbReference>
<evidence type="ECO:0000259" key="3">
    <source>
        <dbReference type="PROSITE" id="PS50887"/>
    </source>
</evidence>
<dbReference type="GeneID" id="97218543"/>
<name>A0ABW9GJQ7_9GAMM</name>
<feature type="domain" description="GGDEF" evidence="3">
    <location>
        <begin position="229"/>
        <end position="358"/>
    </location>
</feature>
<keyword evidence="5" id="KW-1185">Reference proteome</keyword>
<keyword evidence="1" id="KW-0472">Membrane</keyword>
<dbReference type="InterPro" id="IPR050706">
    <property type="entry name" value="Cyclic-di-GMP_PDE-like"/>
</dbReference>
<proteinExistence type="predicted"/>
<dbReference type="SUPFAM" id="SSF55073">
    <property type="entry name" value="Nucleotide cyclase"/>
    <property type="match status" value="1"/>
</dbReference>
<dbReference type="PANTHER" id="PTHR33121:SF79">
    <property type="entry name" value="CYCLIC DI-GMP PHOSPHODIESTERASE PDED-RELATED"/>
    <property type="match status" value="1"/>
</dbReference>
<dbReference type="SMART" id="SM00052">
    <property type="entry name" value="EAL"/>
    <property type="match status" value="1"/>
</dbReference>
<dbReference type="InterPro" id="IPR043128">
    <property type="entry name" value="Rev_trsase/Diguanyl_cyclase"/>
</dbReference>
<dbReference type="RefSeq" id="WP_408787474.1">
    <property type="nucleotide sequence ID" value="NZ_JBGXBU010000001.1"/>
</dbReference>
<dbReference type="PROSITE" id="PS50887">
    <property type="entry name" value="GGDEF"/>
    <property type="match status" value="1"/>
</dbReference>
<gene>
    <name evidence="4" type="ORF">ACEUDJ_00550</name>
</gene>
<dbReference type="CDD" id="cd01948">
    <property type="entry name" value="EAL"/>
    <property type="match status" value="1"/>
</dbReference>
<sequence>MVRGKFVSLTCILVTFVGVTFWSAWSNDRAFTELVRYTQLSAWSLAQLELELQGFQEGLTLYRSGHLDGRELNKRYDLAWNRLDIFLNGEEASAIRARFGAADKVGHIFSLIKQHEPDVVSPQRDSPALGQLAAGLGEAMPAIRSLMVENFTGQSAIRQRASLLQSRQDNLWLLSALLLVGLVMLYMLSRETRRHQFLAWNDPLTLLPNRAAFIRQLEQEARRHGNQGRPLTLCLIELNHFKEVNDSLGYASGDALLVKVARAMASFIAGRAYLARIGGDEFALYCFEPLAPEWPDSLLAHLQQLVFEADPAHRVKVSMGLSQSRVSQHQVEEIMLFADIALDNARQQGGRSQLFNQAMLSRYERSRQLAAELRDQLNGAGADQLSLHYQPIIKRERHVLGAEALLRWQHPEYGFINPADIVSLADDNGLGERLGEWIFDRVNRDLMPMAPERLTQLEVSINLSGSMFNEALPSRVARMLLASPLCADQLILELTETIALDDLKLSQHILSALQQLNVRIALDDFGTGWSSFSYLKELHFNKIKIDKSFIQQIDSHPRQQLFVSSITDLAHKLGVPVVAEGVETAAELAEVYELGADEIQGYFYARPMAAADFRAFCQRYLAHQPQAMAQMG</sequence>
<dbReference type="EMBL" id="JBGXBU010000001">
    <property type="protein sequence ID" value="MFM4891376.1"/>
    <property type="molecule type" value="Genomic_DNA"/>
</dbReference>
<dbReference type="InterPro" id="IPR001633">
    <property type="entry name" value="EAL_dom"/>
</dbReference>
<reference evidence="4 5" key="1">
    <citation type="submission" date="2024-09" db="EMBL/GenBank/DDBJ databases">
        <title>Aeromonas strains Genome sequencing and assembly.</title>
        <authorList>
            <person name="Hu X."/>
            <person name="Tang B."/>
        </authorList>
    </citation>
    <scope>NUCLEOTIDE SEQUENCE [LARGE SCALE GENOMIC DNA]</scope>
    <source>
        <strain evidence="4 5">NB23SCDHY001</strain>
    </source>
</reference>
<dbReference type="SUPFAM" id="SSF141868">
    <property type="entry name" value="EAL domain-like"/>
    <property type="match status" value="1"/>
</dbReference>
<protein>
    <submittedName>
        <fullName evidence="4">Bifunctional diguanylate cyclase/phosphodiesterase</fullName>
    </submittedName>
</protein>
<accession>A0ABW9GJQ7</accession>
<keyword evidence="1" id="KW-0812">Transmembrane</keyword>
<dbReference type="Gene3D" id="3.30.70.270">
    <property type="match status" value="1"/>
</dbReference>
<dbReference type="CDD" id="cd01949">
    <property type="entry name" value="GGDEF"/>
    <property type="match status" value="1"/>
</dbReference>
<dbReference type="PANTHER" id="PTHR33121">
    <property type="entry name" value="CYCLIC DI-GMP PHOSPHODIESTERASE PDEF"/>
    <property type="match status" value="1"/>
</dbReference>
<feature type="transmembrane region" description="Helical" evidence="1">
    <location>
        <begin position="171"/>
        <end position="188"/>
    </location>
</feature>
<dbReference type="PROSITE" id="PS50883">
    <property type="entry name" value="EAL"/>
    <property type="match status" value="1"/>
</dbReference>
<dbReference type="InterPro" id="IPR035919">
    <property type="entry name" value="EAL_sf"/>
</dbReference>